<feature type="region of interest" description="Disordered" evidence="2">
    <location>
        <begin position="1"/>
        <end position="27"/>
    </location>
</feature>
<evidence type="ECO:0000313" key="3">
    <source>
        <dbReference type="EMBL" id="WCT78896.1"/>
    </source>
</evidence>
<keyword evidence="4" id="KW-1185">Reference proteome</keyword>
<name>A0ABY7U2C6_9SPHN</name>
<evidence type="ECO:0000313" key="4">
    <source>
        <dbReference type="Proteomes" id="UP001218231"/>
    </source>
</evidence>
<accession>A0ABY7U2C6</accession>
<dbReference type="EMBL" id="CP117417">
    <property type="protein sequence ID" value="WCT78896.1"/>
    <property type="molecule type" value="Genomic_DNA"/>
</dbReference>
<evidence type="ECO:0000256" key="2">
    <source>
        <dbReference type="SAM" id="MobiDB-lite"/>
    </source>
</evidence>
<proteinExistence type="predicted"/>
<dbReference type="Proteomes" id="UP001218231">
    <property type="component" value="Chromosome"/>
</dbReference>
<organism evidence="3 4">
    <name type="scientific">Novosphingobium humi</name>
    <dbReference type="NCBI Taxonomy" id="2282397"/>
    <lineage>
        <taxon>Bacteria</taxon>
        <taxon>Pseudomonadati</taxon>
        <taxon>Pseudomonadota</taxon>
        <taxon>Alphaproteobacteria</taxon>
        <taxon>Sphingomonadales</taxon>
        <taxon>Sphingomonadaceae</taxon>
        <taxon>Novosphingobium</taxon>
    </lineage>
</organism>
<dbReference type="RefSeq" id="WP_273619196.1">
    <property type="nucleotide sequence ID" value="NZ_CP117417.1"/>
</dbReference>
<evidence type="ECO:0000256" key="1">
    <source>
        <dbReference type="SAM" id="Coils"/>
    </source>
</evidence>
<gene>
    <name evidence="3" type="ORF">PQ457_08040</name>
</gene>
<reference evidence="3 4" key="1">
    <citation type="submission" date="2023-02" db="EMBL/GenBank/DDBJ databases">
        <title>Genome sequence of Novosphingobium humi KACC 19094.</title>
        <authorList>
            <person name="Kim S."/>
            <person name="Heo J."/>
            <person name="Kwon S.-W."/>
        </authorList>
    </citation>
    <scope>NUCLEOTIDE SEQUENCE [LARGE SCALE GENOMIC DNA]</scope>
    <source>
        <strain evidence="3 4">KACC 19094</strain>
    </source>
</reference>
<protein>
    <submittedName>
        <fullName evidence="3">Uncharacterized protein</fullName>
    </submittedName>
</protein>
<sequence>MSAISTDDFLRLRDTGGALPDGLTPSDPTLESIEEVISCAERRVKRAGERLARAQKELGDAAAALVLARDDRAAWLVANPDPQLEMF</sequence>
<keyword evidence="1" id="KW-0175">Coiled coil</keyword>
<feature type="coiled-coil region" evidence="1">
    <location>
        <begin position="30"/>
        <end position="64"/>
    </location>
</feature>